<comment type="caution">
    <text evidence="3">The sequence shown here is derived from an EMBL/GenBank/DDBJ whole genome shotgun (WGS) entry which is preliminary data.</text>
</comment>
<dbReference type="Pfam" id="PF00651">
    <property type="entry name" value="BTB"/>
    <property type="match status" value="1"/>
</dbReference>
<feature type="domain" description="TLDc" evidence="2">
    <location>
        <begin position="296"/>
        <end position="464"/>
    </location>
</feature>
<evidence type="ECO:0000313" key="5">
    <source>
        <dbReference type="Proteomes" id="UP000247702"/>
    </source>
</evidence>
<dbReference type="Gene3D" id="1.25.40.420">
    <property type="match status" value="1"/>
</dbReference>
<dbReference type="InterPro" id="IPR000210">
    <property type="entry name" value="BTB/POZ_dom"/>
</dbReference>
<dbReference type="Proteomes" id="UP000615446">
    <property type="component" value="Unassembled WGS sequence"/>
</dbReference>
<dbReference type="SMART" id="SM00225">
    <property type="entry name" value="BTB"/>
    <property type="match status" value="1"/>
</dbReference>
<evidence type="ECO:0000259" key="2">
    <source>
        <dbReference type="PROSITE" id="PS51886"/>
    </source>
</evidence>
<keyword evidence="5" id="KW-1185">Reference proteome</keyword>
<dbReference type="InterPro" id="IPR051481">
    <property type="entry name" value="BTB-POZ/Galectin-3-binding"/>
</dbReference>
<dbReference type="SMART" id="SM00584">
    <property type="entry name" value="TLDc"/>
    <property type="match status" value="1"/>
</dbReference>
<gene>
    <name evidence="4" type="ORF">RCL2_000829500</name>
    <name evidence="3" type="ORF">RclHR1_04410006</name>
</gene>
<dbReference type="EMBL" id="BLAL01000053">
    <property type="protein sequence ID" value="GES81032.1"/>
    <property type="molecule type" value="Genomic_DNA"/>
</dbReference>
<dbReference type="OrthoDB" id="6359816at2759"/>
<evidence type="ECO:0000313" key="3">
    <source>
        <dbReference type="EMBL" id="GBC02013.1"/>
    </source>
</evidence>
<dbReference type="PROSITE" id="PS50097">
    <property type="entry name" value="BTB"/>
    <property type="match status" value="1"/>
</dbReference>
<proteinExistence type="predicted"/>
<dbReference type="SUPFAM" id="SSF54695">
    <property type="entry name" value="POZ domain"/>
    <property type="match status" value="1"/>
</dbReference>
<name>A0A2Z6RM71_9GLOM</name>
<dbReference type="InterPro" id="IPR011333">
    <property type="entry name" value="SKP1/BTB/POZ_sf"/>
</dbReference>
<reference evidence="4" key="2">
    <citation type="submission" date="2019-10" db="EMBL/GenBank/DDBJ databases">
        <title>Conservation and host-specific expression of non-tandemly repeated heterogenous ribosome RNA gene in arbuscular mycorrhizal fungi.</title>
        <authorList>
            <person name="Maeda T."/>
            <person name="Kobayashi Y."/>
            <person name="Nakagawa T."/>
            <person name="Ezawa T."/>
            <person name="Yamaguchi K."/>
            <person name="Bino T."/>
            <person name="Nishimoto Y."/>
            <person name="Shigenobu S."/>
            <person name="Kawaguchi M."/>
        </authorList>
    </citation>
    <scope>NUCLEOTIDE SEQUENCE</scope>
    <source>
        <strain evidence="4">HR1</strain>
    </source>
</reference>
<dbReference type="EMBL" id="BEXD01003791">
    <property type="protein sequence ID" value="GBC02013.1"/>
    <property type="molecule type" value="Genomic_DNA"/>
</dbReference>
<dbReference type="Gene3D" id="3.30.710.10">
    <property type="entry name" value="Potassium Channel Kv1.1, Chain A"/>
    <property type="match status" value="1"/>
</dbReference>
<dbReference type="Proteomes" id="UP000247702">
    <property type="component" value="Unassembled WGS sequence"/>
</dbReference>
<dbReference type="PANTHER" id="PTHR24410:SF23">
    <property type="entry name" value="BTB DOMAIN-CONTAINING PROTEIN-RELATED"/>
    <property type="match status" value="1"/>
</dbReference>
<dbReference type="Pfam" id="PF07534">
    <property type="entry name" value="TLD"/>
    <property type="match status" value="1"/>
</dbReference>
<evidence type="ECO:0000313" key="4">
    <source>
        <dbReference type="EMBL" id="GES81032.1"/>
    </source>
</evidence>
<evidence type="ECO:0000259" key="1">
    <source>
        <dbReference type="PROSITE" id="PS50097"/>
    </source>
</evidence>
<dbReference type="PANTHER" id="PTHR24410">
    <property type="entry name" value="HL07962P-RELATED"/>
    <property type="match status" value="1"/>
</dbReference>
<dbReference type="PROSITE" id="PS51886">
    <property type="entry name" value="TLDC"/>
    <property type="match status" value="1"/>
</dbReference>
<dbReference type="AlphaFoldDB" id="A0A2Z6RM71"/>
<protein>
    <submittedName>
        <fullName evidence="4">BTB/POZ domain-containing protein</fullName>
    </submittedName>
</protein>
<dbReference type="InterPro" id="IPR006571">
    <property type="entry name" value="TLDc_dom"/>
</dbReference>
<reference evidence="3 5" key="1">
    <citation type="submission" date="2017-11" db="EMBL/GenBank/DDBJ databases">
        <title>The genome of Rhizophagus clarus HR1 reveals common genetic basis of auxotrophy among arbuscular mycorrhizal fungi.</title>
        <authorList>
            <person name="Kobayashi Y."/>
        </authorList>
    </citation>
    <scope>NUCLEOTIDE SEQUENCE [LARGE SCALE GENOMIC DNA]</scope>
    <source>
        <strain evidence="3 5">HR1</strain>
    </source>
</reference>
<feature type="domain" description="BTB" evidence="1">
    <location>
        <begin position="23"/>
        <end position="94"/>
    </location>
</feature>
<sequence>MSYKFWESVTNDYEKLLETGEGYDVIIYVGENEKEFHAHSIILRIRSEYFRAAFSKNWAEKKDVMFIFKKPNIKPNMFQIILRFIYCGNVDLTKLQGQELLKLLIAVDELDIQPLISCIQEYFSENISNFLYQNPIEILEIFYQHQQFTDLWNFCLDKICEEPEKLINSDRFIDLEAPILEILLRRDDFALDEIIIWEGLIKWSLAQNLTIPQDIKKWNKEQITIMDKTLHEFIPLIRFYHIPSDDFFNKVLPYKELLPKQLINEISEFNKVSDKKSIVSIQPPRMPKYLLNLDSVIVEFQHFAMFASWIDKKDDIYYNYKNIPYCFKLLYRASKDGSNSKEFHKKCDNKGATIIIAKVKEMDRIVGGYNPLMWDSSNWTKPTTDSFIFSFTDKNDMSAAIIGRVKDANSAIYCASSLGPAFGPGTDLYNYNNNEWYCNSSYYSSINLPFSRFVTDDYEVFQVIKR</sequence>
<organism evidence="3 5">
    <name type="scientific">Rhizophagus clarus</name>
    <dbReference type="NCBI Taxonomy" id="94130"/>
    <lineage>
        <taxon>Eukaryota</taxon>
        <taxon>Fungi</taxon>
        <taxon>Fungi incertae sedis</taxon>
        <taxon>Mucoromycota</taxon>
        <taxon>Glomeromycotina</taxon>
        <taxon>Glomeromycetes</taxon>
        <taxon>Glomerales</taxon>
        <taxon>Glomeraceae</taxon>
        <taxon>Rhizophagus</taxon>
    </lineage>
</organism>
<accession>A0A2Z6RM71</accession>
<dbReference type="CDD" id="cd18186">
    <property type="entry name" value="BTB_POZ_ZBTB_KLHL-like"/>
    <property type="match status" value="1"/>
</dbReference>